<feature type="compositionally biased region" description="Basic and acidic residues" evidence="1">
    <location>
        <begin position="1"/>
        <end position="10"/>
    </location>
</feature>
<evidence type="ECO:0000313" key="2">
    <source>
        <dbReference type="EMBL" id="CEK97477.1"/>
    </source>
</evidence>
<feature type="region of interest" description="Disordered" evidence="1">
    <location>
        <begin position="1"/>
        <end position="21"/>
    </location>
</feature>
<dbReference type="EMBL" id="HACG01050612">
    <property type="protein sequence ID" value="CEK97477.1"/>
    <property type="molecule type" value="Transcribed_RNA"/>
</dbReference>
<evidence type="ECO:0000256" key="1">
    <source>
        <dbReference type="SAM" id="MobiDB-lite"/>
    </source>
</evidence>
<dbReference type="AlphaFoldDB" id="A0A0B7BX49"/>
<feature type="non-terminal residue" evidence="2">
    <location>
        <position position="1"/>
    </location>
</feature>
<sequence length="54" mass="6339">RTNAKKKMEEQQLTVPDESSLEPKLCSRETVNRITWLSLWVVTTPQSRRCHTPE</sequence>
<protein>
    <submittedName>
        <fullName evidence="2">Uncharacterized protein</fullName>
    </submittedName>
</protein>
<name>A0A0B7BX49_9EUPU</name>
<reference evidence="2" key="1">
    <citation type="submission" date="2014-12" db="EMBL/GenBank/DDBJ databases">
        <title>Insight into the proteome of Arion vulgaris.</title>
        <authorList>
            <person name="Aradska J."/>
            <person name="Bulat T."/>
            <person name="Smidak R."/>
            <person name="Sarate P."/>
            <person name="Gangsoo J."/>
            <person name="Sialana F."/>
            <person name="Bilban M."/>
            <person name="Lubec G."/>
        </authorList>
    </citation>
    <scope>NUCLEOTIDE SEQUENCE</scope>
    <source>
        <tissue evidence="2">Skin</tissue>
    </source>
</reference>
<proteinExistence type="predicted"/>
<accession>A0A0B7BX49</accession>
<organism evidence="2">
    <name type="scientific">Arion vulgaris</name>
    <dbReference type="NCBI Taxonomy" id="1028688"/>
    <lineage>
        <taxon>Eukaryota</taxon>
        <taxon>Metazoa</taxon>
        <taxon>Spiralia</taxon>
        <taxon>Lophotrochozoa</taxon>
        <taxon>Mollusca</taxon>
        <taxon>Gastropoda</taxon>
        <taxon>Heterobranchia</taxon>
        <taxon>Euthyneura</taxon>
        <taxon>Panpulmonata</taxon>
        <taxon>Eupulmonata</taxon>
        <taxon>Stylommatophora</taxon>
        <taxon>Helicina</taxon>
        <taxon>Arionoidea</taxon>
        <taxon>Arionidae</taxon>
        <taxon>Arion</taxon>
    </lineage>
</organism>
<gene>
    <name evidence="2" type="primary">ORF215919</name>
</gene>